<comment type="caution">
    <text evidence="1">The sequence shown here is derived from an EMBL/GenBank/DDBJ whole genome shotgun (WGS) entry which is preliminary data.</text>
</comment>
<reference evidence="1 2" key="1">
    <citation type="submission" date="2020-02" db="EMBL/GenBank/DDBJ databases">
        <title>Out from the shadows clarifying the taxonomy of the family Cryomorphaceae and related taxa by utilizing the GTDB taxonomic framework.</title>
        <authorList>
            <person name="Bowman J.P."/>
        </authorList>
    </citation>
    <scope>NUCLEOTIDE SEQUENCE [LARGE SCALE GENOMIC DNA]</scope>
    <source>
        <strain evidence="1 2">QSSC 1-22</strain>
    </source>
</reference>
<evidence type="ECO:0000313" key="2">
    <source>
        <dbReference type="Proteomes" id="UP000486602"/>
    </source>
</evidence>
<sequence>MDQSQARLILGNDLNLNSDSYEILDAIEESVFEEVTFFMRRSFLPTLATKCIKKLNEIDLAANTLGLHFDFAVKEYFVKEDLSYADDLLSLLSVYHSHESQLKSKLLNTTIPLQAVSLYDQWIILFESFALRYIKIFQNLNVDGSFVNKVDIRISEAIEFNDLYKELKVLKFNNLACREYYRLQKMVNK</sequence>
<dbReference type="AlphaFoldDB" id="A0A7K3WY20"/>
<name>A0A7K3WY20_9FLAO</name>
<dbReference type="Proteomes" id="UP000486602">
    <property type="component" value="Unassembled WGS sequence"/>
</dbReference>
<organism evidence="1 2">
    <name type="scientific">Cryomorpha ignava</name>
    <dbReference type="NCBI Taxonomy" id="101383"/>
    <lineage>
        <taxon>Bacteria</taxon>
        <taxon>Pseudomonadati</taxon>
        <taxon>Bacteroidota</taxon>
        <taxon>Flavobacteriia</taxon>
        <taxon>Flavobacteriales</taxon>
        <taxon>Cryomorphaceae</taxon>
        <taxon>Cryomorpha</taxon>
    </lineage>
</organism>
<proteinExistence type="predicted"/>
<keyword evidence="2" id="KW-1185">Reference proteome</keyword>
<accession>A0A7K3WY20</accession>
<protein>
    <submittedName>
        <fullName evidence="1">Uncharacterized protein</fullName>
    </submittedName>
</protein>
<gene>
    <name evidence="1" type="ORF">G3O08_19920</name>
</gene>
<dbReference type="EMBL" id="JAAGVY010000076">
    <property type="protein sequence ID" value="NEN25762.1"/>
    <property type="molecule type" value="Genomic_DNA"/>
</dbReference>
<dbReference type="RefSeq" id="WP_163287208.1">
    <property type="nucleotide sequence ID" value="NZ_JAAGVY010000076.1"/>
</dbReference>
<evidence type="ECO:0000313" key="1">
    <source>
        <dbReference type="EMBL" id="NEN25762.1"/>
    </source>
</evidence>